<dbReference type="AlphaFoldDB" id="A0A9X1FXL4"/>
<evidence type="ECO:0000313" key="3">
    <source>
        <dbReference type="Proteomes" id="UP001138661"/>
    </source>
</evidence>
<gene>
    <name evidence="2" type="ORF">KX928_19475</name>
</gene>
<dbReference type="Proteomes" id="UP001138661">
    <property type="component" value="Unassembled WGS sequence"/>
</dbReference>
<evidence type="ECO:0000313" key="2">
    <source>
        <dbReference type="EMBL" id="MBW4709970.1"/>
    </source>
</evidence>
<dbReference type="EMBL" id="JAHXDN010000006">
    <property type="protein sequence ID" value="MBW4709970.1"/>
    <property type="molecule type" value="Genomic_DNA"/>
</dbReference>
<reference evidence="2" key="1">
    <citation type="submission" date="2021-07" db="EMBL/GenBank/DDBJ databases">
        <title>Roseobacter insulae sp. nov., isolated from a tidal flat.</title>
        <authorList>
            <person name="Park S."/>
            <person name="Yoon J.-H."/>
        </authorList>
    </citation>
    <scope>NUCLEOTIDE SEQUENCE</scope>
    <source>
        <strain evidence="2">YSTF-M11</strain>
    </source>
</reference>
<organism evidence="2 3">
    <name type="scientific">Roseobacter insulae</name>
    <dbReference type="NCBI Taxonomy" id="2859783"/>
    <lineage>
        <taxon>Bacteria</taxon>
        <taxon>Pseudomonadati</taxon>
        <taxon>Pseudomonadota</taxon>
        <taxon>Alphaproteobacteria</taxon>
        <taxon>Rhodobacterales</taxon>
        <taxon>Roseobacteraceae</taxon>
        <taxon>Roseobacter</taxon>
    </lineage>
</organism>
<feature type="domain" description="Peptidase M12A" evidence="1">
    <location>
        <begin position="174"/>
        <end position="198"/>
    </location>
</feature>
<dbReference type="GO" id="GO:0004222">
    <property type="term" value="F:metalloendopeptidase activity"/>
    <property type="evidence" value="ECO:0007669"/>
    <property type="project" value="InterPro"/>
</dbReference>
<keyword evidence="3" id="KW-1185">Reference proteome</keyword>
<name>A0A9X1FXL4_9RHOB</name>
<evidence type="ECO:0000259" key="1">
    <source>
        <dbReference type="Pfam" id="PF01400"/>
    </source>
</evidence>
<protein>
    <recommendedName>
        <fullName evidence="1">Peptidase M12A domain-containing protein</fullName>
    </recommendedName>
</protein>
<accession>A0A9X1FXL4</accession>
<dbReference type="RefSeq" id="WP_219506063.1">
    <property type="nucleotide sequence ID" value="NZ_JAHXDN010000006.1"/>
</dbReference>
<dbReference type="Pfam" id="PF01400">
    <property type="entry name" value="Astacin"/>
    <property type="match status" value="1"/>
</dbReference>
<proteinExistence type="predicted"/>
<dbReference type="InterPro" id="IPR001506">
    <property type="entry name" value="Peptidase_M12A"/>
</dbReference>
<dbReference type="GO" id="GO:0006508">
    <property type="term" value="P:proteolysis"/>
    <property type="evidence" value="ECO:0007669"/>
    <property type="project" value="InterPro"/>
</dbReference>
<comment type="caution">
    <text evidence="2">The sequence shown here is derived from an EMBL/GenBank/DDBJ whole genome shotgun (WGS) entry which is preliminary data.</text>
</comment>
<sequence>MTLACGAWAQDTVVDEDDTTEDVSSVGSFIEIRKPEGTSTPAAERPQVDDGSFIDRLTAEQEKNITDRAFPLEAAIWEFSEIFVCWEDLDPAFEAQRSLVQKAVTDTWQAASGLEFFGWDQCVDGAGGIHIAVRDTAPHVKQLGQFVDGMDEGMVLNFIYDFWSPGCQAMQDYCNHIIAVHEFGHAIGFAHEQNRPDTPEECDKAQGTVGDNTSITTWDPHSVMNYCNAIYGNDGVLSALDVAAVQYIYGKG</sequence>